<comment type="caution">
    <text evidence="1">The sequence shown here is derived from an EMBL/GenBank/DDBJ whole genome shotgun (WGS) entry which is preliminary data.</text>
</comment>
<reference evidence="1 2" key="1">
    <citation type="journal article" date="2019" name="Microorganisms">
        <title>Paenibacillus lutrae sp. nov., A Chitinolytic Species Isolated from A River Otter in Castril Natural Park, Granada, Spain.</title>
        <authorList>
            <person name="Rodriguez M."/>
            <person name="Reina J.C."/>
            <person name="Bejar V."/>
            <person name="Llamas I."/>
        </authorList>
    </citation>
    <scope>NUCLEOTIDE SEQUENCE [LARGE SCALE GENOMIC DNA]</scope>
    <source>
        <strain evidence="1 2">N10</strain>
    </source>
</reference>
<dbReference type="InterPro" id="IPR023198">
    <property type="entry name" value="PGP-like_dom2"/>
</dbReference>
<proteinExistence type="predicted"/>
<dbReference type="SFLD" id="SFLDG01129">
    <property type="entry name" value="C1.5:_HAD__Beta-PGM__Phosphata"/>
    <property type="match status" value="1"/>
</dbReference>
<dbReference type="PANTHER" id="PTHR43434">
    <property type="entry name" value="PHOSPHOGLYCOLATE PHOSPHATASE"/>
    <property type="match status" value="1"/>
</dbReference>
<dbReference type="OrthoDB" id="9792518at2"/>
<protein>
    <submittedName>
        <fullName evidence="1">HAD hydrolase-like protein</fullName>
    </submittedName>
</protein>
<dbReference type="Gene3D" id="3.40.50.1000">
    <property type="entry name" value="HAD superfamily/HAD-like"/>
    <property type="match status" value="1"/>
</dbReference>
<dbReference type="EMBL" id="RHLK01000011">
    <property type="protein sequence ID" value="MVP01297.1"/>
    <property type="molecule type" value="Genomic_DNA"/>
</dbReference>
<dbReference type="Gene3D" id="1.10.150.240">
    <property type="entry name" value="Putative phosphatase, domain 2"/>
    <property type="match status" value="1"/>
</dbReference>
<dbReference type="InterPro" id="IPR036412">
    <property type="entry name" value="HAD-like_sf"/>
</dbReference>
<dbReference type="RefSeq" id="WP_157337566.1">
    <property type="nucleotide sequence ID" value="NZ_RHLK01000011.1"/>
</dbReference>
<dbReference type="GO" id="GO:0008967">
    <property type="term" value="F:phosphoglycolate phosphatase activity"/>
    <property type="evidence" value="ECO:0007669"/>
    <property type="project" value="TreeGrafter"/>
</dbReference>
<accession>A0A7X3K0N7</accession>
<dbReference type="AlphaFoldDB" id="A0A7X3K0N7"/>
<name>A0A7X3K0N7_9BACL</name>
<keyword evidence="1" id="KW-0378">Hydrolase</keyword>
<evidence type="ECO:0000313" key="1">
    <source>
        <dbReference type="EMBL" id="MVP01297.1"/>
    </source>
</evidence>
<dbReference type="GO" id="GO:0006281">
    <property type="term" value="P:DNA repair"/>
    <property type="evidence" value="ECO:0007669"/>
    <property type="project" value="TreeGrafter"/>
</dbReference>
<evidence type="ECO:0000313" key="2">
    <source>
        <dbReference type="Proteomes" id="UP000490800"/>
    </source>
</evidence>
<dbReference type="PANTHER" id="PTHR43434:SF13">
    <property type="entry name" value="PHOSPHOGLYCOLATE PHOSPHATASE"/>
    <property type="match status" value="1"/>
</dbReference>
<keyword evidence="2" id="KW-1185">Reference proteome</keyword>
<dbReference type="SUPFAM" id="SSF56784">
    <property type="entry name" value="HAD-like"/>
    <property type="match status" value="1"/>
</dbReference>
<dbReference type="Pfam" id="PF13419">
    <property type="entry name" value="HAD_2"/>
    <property type="match status" value="1"/>
</dbReference>
<dbReference type="GO" id="GO:0005829">
    <property type="term" value="C:cytosol"/>
    <property type="evidence" value="ECO:0007669"/>
    <property type="project" value="TreeGrafter"/>
</dbReference>
<dbReference type="InterPro" id="IPR050155">
    <property type="entry name" value="HAD-like_hydrolase_sf"/>
</dbReference>
<sequence>MKFVLFDFDGTIANSLDRIEHVINQLADKHGFKRLEQDSLDELRSLTIAERCKRMGLPLYKLPSLVLEFNSLYRQDMSGMQPYAGMKELFGELKAAGYRLAVLSSNSEPAIRTFLAAHGMETDIDHVYCTKSLFGKHKKLRQFQKDLSLTAADLIYVGDEQRDIEACRKARVRMIAVTWGIDKPELLEAGRPDKLAVTPSDIPRYLEEFGFAPA</sequence>
<gene>
    <name evidence="1" type="ORF">EDM21_17515</name>
</gene>
<dbReference type="SFLD" id="SFLDS00003">
    <property type="entry name" value="Haloacid_Dehalogenase"/>
    <property type="match status" value="1"/>
</dbReference>
<organism evidence="1 2">
    <name type="scientific">Paenibacillus lutrae</name>
    <dbReference type="NCBI Taxonomy" id="2078573"/>
    <lineage>
        <taxon>Bacteria</taxon>
        <taxon>Bacillati</taxon>
        <taxon>Bacillota</taxon>
        <taxon>Bacilli</taxon>
        <taxon>Bacillales</taxon>
        <taxon>Paenibacillaceae</taxon>
        <taxon>Paenibacillus</taxon>
    </lineage>
</organism>
<dbReference type="Proteomes" id="UP000490800">
    <property type="component" value="Unassembled WGS sequence"/>
</dbReference>
<dbReference type="InterPro" id="IPR023214">
    <property type="entry name" value="HAD_sf"/>
</dbReference>
<dbReference type="InterPro" id="IPR041492">
    <property type="entry name" value="HAD_2"/>
</dbReference>